<feature type="compositionally biased region" description="Basic and acidic residues" evidence="1">
    <location>
        <begin position="56"/>
        <end position="79"/>
    </location>
</feature>
<reference evidence="2" key="1">
    <citation type="submission" date="2018-05" db="EMBL/GenBank/DDBJ databases">
        <authorList>
            <person name="Lanie J.A."/>
            <person name="Ng W.-L."/>
            <person name="Kazmierczak K.M."/>
            <person name="Andrzejewski T.M."/>
            <person name="Davidsen T.M."/>
            <person name="Wayne K.J."/>
            <person name="Tettelin H."/>
            <person name="Glass J.I."/>
            <person name="Rusch D."/>
            <person name="Podicherti R."/>
            <person name="Tsui H.-C.T."/>
            <person name="Winkler M.E."/>
        </authorList>
    </citation>
    <scope>NUCLEOTIDE SEQUENCE</scope>
</reference>
<proteinExistence type="predicted"/>
<evidence type="ECO:0000313" key="2">
    <source>
        <dbReference type="EMBL" id="SVD66981.1"/>
    </source>
</evidence>
<gene>
    <name evidence="2" type="ORF">METZ01_LOCUS419835</name>
</gene>
<sequence>MAELIVRMERTVAHFNEEVNSLLKTLHSRTRNQYGLLASMRGEDPNAEPVELSEFEKKLSTGDGPKKDVPEKEVTEEKTKKKFSFFKRKKKK</sequence>
<dbReference type="AlphaFoldDB" id="A0A382X9I9"/>
<feature type="region of interest" description="Disordered" evidence="1">
    <location>
        <begin position="56"/>
        <end position="80"/>
    </location>
</feature>
<name>A0A382X9I9_9ZZZZ</name>
<accession>A0A382X9I9</accession>
<dbReference type="EMBL" id="UINC01165538">
    <property type="protein sequence ID" value="SVD66981.1"/>
    <property type="molecule type" value="Genomic_DNA"/>
</dbReference>
<evidence type="ECO:0000256" key="1">
    <source>
        <dbReference type="SAM" id="MobiDB-lite"/>
    </source>
</evidence>
<protein>
    <submittedName>
        <fullName evidence="2">Uncharacterized protein</fullName>
    </submittedName>
</protein>
<organism evidence="2">
    <name type="scientific">marine metagenome</name>
    <dbReference type="NCBI Taxonomy" id="408172"/>
    <lineage>
        <taxon>unclassified sequences</taxon>
        <taxon>metagenomes</taxon>
        <taxon>ecological metagenomes</taxon>
    </lineage>
</organism>